<proteinExistence type="predicted"/>
<reference evidence="2" key="1">
    <citation type="submission" date="2017-04" db="EMBL/GenBank/DDBJ databases">
        <authorList>
            <person name="Varghese N."/>
            <person name="Submissions S."/>
        </authorList>
    </citation>
    <scope>NUCLEOTIDE SEQUENCE [LARGE SCALE GENOMIC DNA]</scope>
    <source>
        <strain evidence="2">DSM 12126</strain>
    </source>
</reference>
<protein>
    <recommendedName>
        <fullName evidence="3">Lipocalin-like domain-containing protein</fullName>
    </recommendedName>
</protein>
<dbReference type="PROSITE" id="PS51257">
    <property type="entry name" value="PROKAR_LIPOPROTEIN"/>
    <property type="match status" value="1"/>
</dbReference>
<keyword evidence="2" id="KW-1185">Reference proteome</keyword>
<gene>
    <name evidence="1" type="ORF">SAMN04488524_1304</name>
</gene>
<dbReference type="AlphaFoldDB" id="A0A1W2ACF2"/>
<evidence type="ECO:0000313" key="2">
    <source>
        <dbReference type="Proteomes" id="UP000192756"/>
    </source>
</evidence>
<dbReference type="Proteomes" id="UP000192756">
    <property type="component" value="Unassembled WGS sequence"/>
</dbReference>
<dbReference type="OrthoDB" id="768367at2"/>
<evidence type="ECO:0008006" key="3">
    <source>
        <dbReference type="Google" id="ProtNLM"/>
    </source>
</evidence>
<sequence length="156" mass="17783">MKKFLLIAFLAVAAIGCKKDNAEVVKMNNNLMGKWTLLSNKIVYYDQLGQKEYEEVFDNTSIVGHISFVKGLKASIVTRSAEVLDTKYNLVREDDIIYIELYDAAIFDAHIWKITESTASEMTWTANFSNIKYEDKETGEIIEAPKALLTLNFNKQ</sequence>
<dbReference type="RefSeq" id="WP_084237554.1">
    <property type="nucleotide sequence ID" value="NZ_FWXT01000001.1"/>
</dbReference>
<dbReference type="STRING" id="151894.SAMN04488524_1304"/>
<accession>A0A1W2ACF2</accession>
<organism evidence="1 2">
    <name type="scientific">Pedobacter africanus</name>
    <dbReference type="NCBI Taxonomy" id="151894"/>
    <lineage>
        <taxon>Bacteria</taxon>
        <taxon>Pseudomonadati</taxon>
        <taxon>Bacteroidota</taxon>
        <taxon>Sphingobacteriia</taxon>
        <taxon>Sphingobacteriales</taxon>
        <taxon>Sphingobacteriaceae</taxon>
        <taxon>Pedobacter</taxon>
    </lineage>
</organism>
<evidence type="ECO:0000313" key="1">
    <source>
        <dbReference type="EMBL" id="SMC58405.1"/>
    </source>
</evidence>
<name>A0A1W2ACF2_9SPHI</name>
<dbReference type="EMBL" id="FWXT01000001">
    <property type="protein sequence ID" value="SMC58405.1"/>
    <property type="molecule type" value="Genomic_DNA"/>
</dbReference>